<evidence type="ECO:0000313" key="4">
    <source>
        <dbReference type="Proteomes" id="UP000238937"/>
    </source>
</evidence>
<sequence>MRLNQRIRYYIYRSISVLVALAIVASSFAIDRTASALNPPSNQVQHNRIANSPNICPSNLNSVLDPIVNAPTFDKGQWGVLVQSLATGQTLYEHNADLSLIPASNIKLLTTAAAVQNVPNLPPIDLEEWLRSISLVNRDSNNRQANRLLSRMGGVQAIKTVIAPLGVNPDTYFQVDGSGLSRSNRAEATTFVNLLRGMSNLPGNKIFYDSLSIAGTNGTLSNRLTDPFLLGRVHAKTGTLKGVRTLSGYLDNPNYGKMVFSMMVNQSGLSGKVMTNAIDDMVLELARVKNCG</sequence>
<dbReference type="PRINTS" id="PR00922">
    <property type="entry name" value="DADACBPTASE3"/>
</dbReference>
<organism evidence="3 4">
    <name type="scientific">Chamaesiphon polymorphus CCALA 037</name>
    <dbReference type="NCBI Taxonomy" id="2107692"/>
    <lineage>
        <taxon>Bacteria</taxon>
        <taxon>Bacillati</taxon>
        <taxon>Cyanobacteriota</taxon>
        <taxon>Cyanophyceae</taxon>
        <taxon>Gomontiellales</taxon>
        <taxon>Chamaesiphonaceae</taxon>
        <taxon>Chamaesiphon</taxon>
    </lineage>
</organism>
<protein>
    <submittedName>
        <fullName evidence="3">D-alanyl-D-alanine carboxypeptidase</fullName>
    </submittedName>
</protein>
<evidence type="ECO:0000313" key="3">
    <source>
        <dbReference type="EMBL" id="PSB50282.1"/>
    </source>
</evidence>
<dbReference type="Gene3D" id="3.40.710.10">
    <property type="entry name" value="DD-peptidase/beta-lactamase superfamily"/>
    <property type="match status" value="1"/>
</dbReference>
<dbReference type="EMBL" id="PVWO01000405">
    <property type="protein sequence ID" value="PSB50282.1"/>
    <property type="molecule type" value="Genomic_DNA"/>
</dbReference>
<name>A0A2T1FZ83_9CYAN</name>
<dbReference type="RefSeq" id="WP_106310384.1">
    <property type="nucleotide sequence ID" value="NZ_PVWO01000405.1"/>
</dbReference>
<dbReference type="GO" id="GO:0004185">
    <property type="term" value="F:serine-type carboxypeptidase activity"/>
    <property type="evidence" value="ECO:0007669"/>
    <property type="project" value="InterPro"/>
</dbReference>
<gene>
    <name evidence="3" type="ORF">C7B77_22950</name>
</gene>
<keyword evidence="3" id="KW-0121">Carboxypeptidase</keyword>
<dbReference type="GO" id="GO:0000270">
    <property type="term" value="P:peptidoglycan metabolic process"/>
    <property type="evidence" value="ECO:0007669"/>
    <property type="project" value="TreeGrafter"/>
</dbReference>
<evidence type="ECO:0000256" key="2">
    <source>
        <dbReference type="ARBA" id="ARBA00022801"/>
    </source>
</evidence>
<comment type="similarity">
    <text evidence="1">Belongs to the peptidase S13 family.</text>
</comment>
<dbReference type="InterPro" id="IPR012338">
    <property type="entry name" value="Beta-lactam/transpept-like"/>
</dbReference>
<keyword evidence="2" id="KW-0378">Hydrolase</keyword>
<proteinExistence type="inferred from homology"/>
<dbReference type="Pfam" id="PF02113">
    <property type="entry name" value="Peptidase_S13"/>
    <property type="match status" value="2"/>
</dbReference>
<dbReference type="OrthoDB" id="9802627at2"/>
<accession>A0A2T1FZ83</accession>
<dbReference type="PANTHER" id="PTHR30023">
    <property type="entry name" value="D-ALANYL-D-ALANINE CARBOXYPEPTIDASE"/>
    <property type="match status" value="1"/>
</dbReference>
<keyword evidence="3" id="KW-0645">Protease</keyword>
<comment type="caution">
    <text evidence="3">The sequence shown here is derived from an EMBL/GenBank/DDBJ whole genome shotgun (WGS) entry which is preliminary data.</text>
</comment>
<dbReference type="SUPFAM" id="SSF56601">
    <property type="entry name" value="beta-lactamase/transpeptidase-like"/>
    <property type="match status" value="1"/>
</dbReference>
<keyword evidence="4" id="KW-1185">Reference proteome</keyword>
<dbReference type="Proteomes" id="UP000238937">
    <property type="component" value="Unassembled WGS sequence"/>
</dbReference>
<dbReference type="GO" id="GO:0006508">
    <property type="term" value="P:proteolysis"/>
    <property type="evidence" value="ECO:0007669"/>
    <property type="project" value="InterPro"/>
</dbReference>
<evidence type="ECO:0000256" key="1">
    <source>
        <dbReference type="ARBA" id="ARBA00006096"/>
    </source>
</evidence>
<dbReference type="PANTHER" id="PTHR30023:SF0">
    <property type="entry name" value="PENICILLIN-SENSITIVE CARBOXYPEPTIDASE A"/>
    <property type="match status" value="1"/>
</dbReference>
<dbReference type="AlphaFoldDB" id="A0A2T1FZ83"/>
<reference evidence="3 4" key="1">
    <citation type="submission" date="2018-03" db="EMBL/GenBank/DDBJ databases">
        <title>The ancient ancestry and fast evolution of plastids.</title>
        <authorList>
            <person name="Moore K.R."/>
            <person name="Magnabosco C."/>
            <person name="Momper L."/>
            <person name="Gold D.A."/>
            <person name="Bosak T."/>
            <person name="Fournier G.P."/>
        </authorList>
    </citation>
    <scope>NUCLEOTIDE SEQUENCE [LARGE SCALE GENOMIC DNA]</scope>
    <source>
        <strain evidence="3 4">CCALA 037</strain>
    </source>
</reference>
<dbReference type="InterPro" id="IPR000667">
    <property type="entry name" value="Peptidase_S13"/>
</dbReference>